<dbReference type="InterPro" id="IPR029063">
    <property type="entry name" value="SAM-dependent_MTases_sf"/>
</dbReference>
<comment type="similarity">
    <text evidence="1">Belongs to the N(4)/N(6)-methyltransferase family. N(4) subfamily.</text>
</comment>
<comment type="caution">
    <text evidence="10">The sequence shown here is derived from an EMBL/GenBank/DDBJ whole genome shotgun (WGS) entry which is preliminary data.</text>
</comment>
<keyword evidence="4" id="KW-0949">S-adenosyl-L-methionine</keyword>
<evidence type="ECO:0000259" key="9">
    <source>
        <dbReference type="Pfam" id="PF01555"/>
    </source>
</evidence>
<keyword evidence="6" id="KW-0238">DNA-binding</keyword>
<sequence length="187" mass="20653">MSRPRANDLDGKTWTRYSISVWGDLRKTTEESHLRHPAMFPTALARRLIECFLAPEDEVVLDPFCGTGASLAAACELGKRAIGIELSADYVAKARDRLRSAIEHGACVIHHADARRLAEMVARESVDLVVTSPPYWNILTRRRTADGKALRNYGDEEGDLGRIDDYDQFLSAVAGVFGEARAALRPG</sequence>
<evidence type="ECO:0000256" key="3">
    <source>
        <dbReference type="ARBA" id="ARBA00022679"/>
    </source>
</evidence>
<evidence type="ECO:0000313" key="10">
    <source>
        <dbReference type="EMBL" id="KPJ64657.1"/>
    </source>
</evidence>
<reference evidence="10 11" key="1">
    <citation type="journal article" date="2015" name="Microbiome">
        <title>Genomic resolution of linkages in carbon, nitrogen, and sulfur cycling among widespread estuary sediment bacteria.</title>
        <authorList>
            <person name="Baker B.J."/>
            <person name="Lazar C.S."/>
            <person name="Teske A.P."/>
            <person name="Dick G.J."/>
        </authorList>
    </citation>
    <scope>NUCLEOTIDE SEQUENCE [LARGE SCALE GENOMIC DNA]</scope>
    <source>
        <strain evidence="10">DG_56</strain>
    </source>
</reference>
<dbReference type="GO" id="GO:0032259">
    <property type="term" value="P:methylation"/>
    <property type="evidence" value="ECO:0007669"/>
    <property type="project" value="UniProtKB-KW"/>
</dbReference>
<organism evidence="10 11">
    <name type="scientific">candidate division KD3-62 bacterium DG_56</name>
    <dbReference type="NCBI Taxonomy" id="1704032"/>
    <lineage>
        <taxon>Bacteria</taxon>
        <taxon>candidate division KD3-62</taxon>
    </lineage>
</organism>
<dbReference type="CDD" id="cd02440">
    <property type="entry name" value="AdoMet_MTases"/>
    <property type="match status" value="1"/>
</dbReference>
<keyword evidence="2" id="KW-0489">Methyltransferase</keyword>
<dbReference type="PRINTS" id="PR00508">
    <property type="entry name" value="S21N4MTFRASE"/>
</dbReference>
<dbReference type="SUPFAM" id="SSF53335">
    <property type="entry name" value="S-adenosyl-L-methionine-dependent methyltransferases"/>
    <property type="match status" value="2"/>
</dbReference>
<keyword evidence="3" id="KW-0808">Transferase</keyword>
<dbReference type="Gene3D" id="3.40.50.150">
    <property type="entry name" value="Vaccinia Virus protein VP39"/>
    <property type="match status" value="2"/>
</dbReference>
<dbReference type="GO" id="GO:0003677">
    <property type="term" value="F:DNA binding"/>
    <property type="evidence" value="ECO:0007669"/>
    <property type="project" value="UniProtKB-KW"/>
</dbReference>
<accession>A0A0S7XQ81</accession>
<evidence type="ECO:0000256" key="6">
    <source>
        <dbReference type="ARBA" id="ARBA00023125"/>
    </source>
</evidence>
<dbReference type="GO" id="GO:0009307">
    <property type="term" value="P:DNA restriction-modification system"/>
    <property type="evidence" value="ECO:0007669"/>
    <property type="project" value="UniProtKB-KW"/>
</dbReference>
<dbReference type="EC" id="2.1.1.-" evidence="8"/>
<dbReference type="PROSITE" id="PS00093">
    <property type="entry name" value="N4_MTASE"/>
    <property type="match status" value="1"/>
</dbReference>
<evidence type="ECO:0000256" key="8">
    <source>
        <dbReference type="RuleBase" id="RU362026"/>
    </source>
</evidence>
<dbReference type="GO" id="GO:0015667">
    <property type="term" value="F:site-specific DNA-methyltransferase (cytosine-N4-specific) activity"/>
    <property type="evidence" value="ECO:0007669"/>
    <property type="project" value="UniProtKB-EC"/>
</dbReference>
<protein>
    <recommendedName>
        <fullName evidence="8">Methyltransferase</fullName>
        <ecNumber evidence="8">2.1.1.-</ecNumber>
    </recommendedName>
</protein>
<evidence type="ECO:0000256" key="1">
    <source>
        <dbReference type="ARBA" id="ARBA00010203"/>
    </source>
</evidence>
<evidence type="ECO:0000313" key="11">
    <source>
        <dbReference type="Proteomes" id="UP000052020"/>
    </source>
</evidence>
<dbReference type="InterPro" id="IPR017985">
    <property type="entry name" value="MeTrfase_CN4_CS"/>
</dbReference>
<dbReference type="Proteomes" id="UP000052020">
    <property type="component" value="Unassembled WGS sequence"/>
</dbReference>
<name>A0A0S7XQ81_9BACT</name>
<dbReference type="Pfam" id="PF01555">
    <property type="entry name" value="N6_N4_Mtase"/>
    <property type="match status" value="1"/>
</dbReference>
<proteinExistence type="inferred from homology"/>
<dbReference type="InterPro" id="IPR002941">
    <property type="entry name" value="DNA_methylase_N4/N6"/>
</dbReference>
<comment type="catalytic activity">
    <reaction evidence="7">
        <text>a 2'-deoxycytidine in DNA + S-adenosyl-L-methionine = an N(4)-methyl-2'-deoxycytidine in DNA + S-adenosyl-L-homocysteine + H(+)</text>
        <dbReference type="Rhea" id="RHEA:16857"/>
        <dbReference type="Rhea" id="RHEA-COMP:11369"/>
        <dbReference type="Rhea" id="RHEA-COMP:13674"/>
        <dbReference type="ChEBI" id="CHEBI:15378"/>
        <dbReference type="ChEBI" id="CHEBI:57856"/>
        <dbReference type="ChEBI" id="CHEBI:59789"/>
        <dbReference type="ChEBI" id="CHEBI:85452"/>
        <dbReference type="ChEBI" id="CHEBI:137933"/>
        <dbReference type="EC" id="2.1.1.113"/>
    </reaction>
</comment>
<keyword evidence="5" id="KW-0680">Restriction system</keyword>
<feature type="domain" description="DNA methylase N-4/N-6" evidence="9">
    <location>
        <begin position="21"/>
        <end position="94"/>
    </location>
</feature>
<evidence type="ECO:0000256" key="7">
    <source>
        <dbReference type="ARBA" id="ARBA00049120"/>
    </source>
</evidence>
<evidence type="ECO:0000256" key="5">
    <source>
        <dbReference type="ARBA" id="ARBA00022747"/>
    </source>
</evidence>
<gene>
    <name evidence="10" type="ORF">AMK68_01075</name>
</gene>
<dbReference type="InterPro" id="IPR001091">
    <property type="entry name" value="RM_Methyltransferase"/>
</dbReference>
<dbReference type="GO" id="GO:0008170">
    <property type="term" value="F:N-methyltransferase activity"/>
    <property type="evidence" value="ECO:0007669"/>
    <property type="project" value="InterPro"/>
</dbReference>
<evidence type="ECO:0000256" key="4">
    <source>
        <dbReference type="ARBA" id="ARBA00022691"/>
    </source>
</evidence>
<evidence type="ECO:0000256" key="2">
    <source>
        <dbReference type="ARBA" id="ARBA00022603"/>
    </source>
</evidence>
<dbReference type="AlphaFoldDB" id="A0A0S7XQ81"/>
<feature type="non-terminal residue" evidence="10">
    <location>
        <position position="187"/>
    </location>
</feature>
<dbReference type="EMBL" id="LIZY01000014">
    <property type="protein sequence ID" value="KPJ64657.1"/>
    <property type="molecule type" value="Genomic_DNA"/>
</dbReference>